<dbReference type="RefSeq" id="WP_122481453.1">
    <property type="nucleotide sequence ID" value="NZ_PUXG01000025.1"/>
</dbReference>
<organism evidence="2 3">
    <name type="scientific">Limosilactobacillus reuteri</name>
    <name type="common">Lactobacillus reuteri</name>
    <dbReference type="NCBI Taxonomy" id="1598"/>
    <lineage>
        <taxon>Bacteria</taxon>
        <taxon>Bacillati</taxon>
        <taxon>Bacillota</taxon>
        <taxon>Bacilli</taxon>
        <taxon>Lactobacillales</taxon>
        <taxon>Lactobacillaceae</taxon>
        <taxon>Limosilactobacillus</taxon>
    </lineage>
</organism>
<keyword evidence="1" id="KW-0472">Membrane</keyword>
<evidence type="ECO:0000313" key="2">
    <source>
        <dbReference type="EMBL" id="TGB10470.1"/>
    </source>
</evidence>
<keyword evidence="1" id="KW-0812">Transmembrane</keyword>
<feature type="transmembrane region" description="Helical" evidence="1">
    <location>
        <begin position="274"/>
        <end position="292"/>
    </location>
</feature>
<dbReference type="AlphaFoldDB" id="A0AAX2SSX5"/>
<reference evidence="2" key="1">
    <citation type="journal article" date="2019" name="Cell Metab.">
        <title>Nutrient sensing in CD11c cells alters the gut microbiome to regulate food intake and body mass.</title>
        <authorList>
            <person name="Chagwedera N.D."/>
            <person name="Ang Q.Y."/>
            <person name="Bisanz J.E."/>
            <person name="Leong Y.A."/>
            <person name="Ganeshan K."/>
            <person name="Cai J."/>
            <person name="Patterson A.D."/>
            <person name="Turnbaugh P.J."/>
            <person name="Chawla A."/>
        </authorList>
    </citation>
    <scope>NUCLEOTIDE SEQUENCE</scope>
    <source>
        <strain evidence="2">I8-5</strain>
    </source>
</reference>
<feature type="transmembrane region" description="Helical" evidence="1">
    <location>
        <begin position="21"/>
        <end position="40"/>
    </location>
</feature>
<name>A0AAX2SSX5_LIMRT</name>
<protein>
    <recommendedName>
        <fullName evidence="4">DUF2029 domain-containing protein</fullName>
    </recommendedName>
</protein>
<proteinExistence type="predicted"/>
<feature type="transmembrane region" description="Helical" evidence="1">
    <location>
        <begin position="247"/>
        <end position="268"/>
    </location>
</feature>
<feature type="transmembrane region" description="Helical" evidence="1">
    <location>
        <begin position="124"/>
        <end position="140"/>
    </location>
</feature>
<keyword evidence="1" id="KW-1133">Transmembrane helix</keyword>
<feature type="transmembrane region" description="Helical" evidence="1">
    <location>
        <begin position="94"/>
        <end position="115"/>
    </location>
</feature>
<feature type="transmembrane region" description="Helical" evidence="1">
    <location>
        <begin position="173"/>
        <end position="200"/>
    </location>
</feature>
<evidence type="ECO:0008006" key="4">
    <source>
        <dbReference type="Google" id="ProtNLM"/>
    </source>
</evidence>
<feature type="transmembrane region" description="Helical" evidence="1">
    <location>
        <begin position="344"/>
        <end position="361"/>
    </location>
</feature>
<reference evidence="2" key="2">
    <citation type="submission" date="2019-04" db="EMBL/GenBank/DDBJ databases">
        <authorList>
            <person name="Bisanz J.E."/>
            <person name="Chagwedera N.D."/>
            <person name="Chawla A."/>
            <person name="Turnbaugh P.J."/>
        </authorList>
    </citation>
    <scope>NUCLEOTIDE SEQUENCE</scope>
    <source>
        <strain evidence="2">I8-5</strain>
    </source>
</reference>
<feature type="transmembrane region" description="Helical" evidence="1">
    <location>
        <begin position="367"/>
        <end position="390"/>
    </location>
</feature>
<feature type="transmembrane region" description="Helical" evidence="1">
    <location>
        <begin position="299"/>
        <end position="316"/>
    </location>
</feature>
<dbReference type="Proteomes" id="UP000297521">
    <property type="component" value="Unassembled WGS sequence"/>
</dbReference>
<evidence type="ECO:0000313" key="3">
    <source>
        <dbReference type="Proteomes" id="UP000297521"/>
    </source>
</evidence>
<comment type="caution">
    <text evidence="2">The sequence shown here is derived from an EMBL/GenBank/DDBJ whole genome shotgun (WGS) entry which is preliminary data.</text>
</comment>
<sequence>MFNRVEKYENAIKDNLLKNKLLLFNLLVTIIAFLVRLSLIKFQTGDYIGFLHPWMTEMKRSGGLLALGKQIGDYNVLYQFLIALGSYLPLNDLYLYKGLSIIFDFILAMGVGLVVQSLTKNNKKIYFSFSYAITLLLPTVIFDSALWAQCDSIYATFIIFSIYFLIKNKYIYSFAFLGIAFAFKLQTIFILPVYLILYLVNHRIHIYYYLITLLTFWICGLPAFLVGRSVFSPFQIYMGQTGTYKSLFMNFFNLTGLLGSQANNLINYEALSKFFILFTVFILLVGFMVFLIKYQKNSLVFLELASWTVYTCVMFLPSVHERYSFLVDILLIILAFVNKRYISIAIFEILNSFLGYTIYLFSSNINIILFSYISVLTYIYFTFIFFNGLLNNKVIEK</sequence>
<accession>A0AAX2SSX5</accession>
<evidence type="ECO:0000256" key="1">
    <source>
        <dbReference type="SAM" id="Phobius"/>
    </source>
</evidence>
<dbReference type="EMBL" id="SRKR01000013">
    <property type="protein sequence ID" value="TGB10470.1"/>
    <property type="molecule type" value="Genomic_DNA"/>
</dbReference>
<feature type="transmembrane region" description="Helical" evidence="1">
    <location>
        <begin position="206"/>
        <end position="226"/>
    </location>
</feature>
<gene>
    <name evidence="2" type="ORF">E5F87_07385</name>
</gene>
<dbReference type="GeneID" id="77191370"/>